<organism evidence="1 2">
    <name type="scientific">Ahniella affigens</name>
    <dbReference type="NCBI Taxonomy" id="2021234"/>
    <lineage>
        <taxon>Bacteria</taxon>
        <taxon>Pseudomonadati</taxon>
        <taxon>Pseudomonadota</taxon>
        <taxon>Gammaproteobacteria</taxon>
        <taxon>Lysobacterales</taxon>
        <taxon>Rhodanobacteraceae</taxon>
        <taxon>Ahniella</taxon>
    </lineage>
</organism>
<protein>
    <submittedName>
        <fullName evidence="1">Uncharacterized protein</fullName>
    </submittedName>
</protein>
<gene>
    <name evidence="1" type="ORF">C7S18_05775</name>
</gene>
<reference evidence="1 2" key="2">
    <citation type="submission" date="2018-03" db="EMBL/GenBank/DDBJ databases">
        <authorList>
            <person name="Keele B.F."/>
        </authorList>
    </citation>
    <scope>NUCLEOTIDE SEQUENCE [LARGE SCALE GENOMIC DNA]</scope>
    <source>
        <strain evidence="1 2">D13</strain>
    </source>
</reference>
<evidence type="ECO:0000313" key="2">
    <source>
        <dbReference type="Proteomes" id="UP000241074"/>
    </source>
</evidence>
<accession>A0A2P1PPH5</accession>
<evidence type="ECO:0000313" key="1">
    <source>
        <dbReference type="EMBL" id="AVP96736.1"/>
    </source>
</evidence>
<proteinExistence type="predicted"/>
<keyword evidence="2" id="KW-1185">Reference proteome</keyword>
<dbReference type="EMBL" id="CP027860">
    <property type="protein sequence ID" value="AVP96736.1"/>
    <property type="molecule type" value="Genomic_DNA"/>
</dbReference>
<dbReference type="KEGG" id="xba:C7S18_05775"/>
<dbReference type="AlphaFoldDB" id="A0A2P1PPH5"/>
<reference evidence="1 2" key="1">
    <citation type="submission" date="2018-03" db="EMBL/GenBank/DDBJ databases">
        <title>Ahniella affigens gen. nov., sp. nov., a gammaproteobacterium isolated from sandy soil near a stream.</title>
        <authorList>
            <person name="Ko Y."/>
            <person name="Kim J.-H."/>
        </authorList>
    </citation>
    <scope>NUCLEOTIDE SEQUENCE [LARGE SCALE GENOMIC DNA]</scope>
    <source>
        <strain evidence="1 2">D13</strain>
    </source>
</reference>
<name>A0A2P1PPH5_9GAMM</name>
<dbReference type="Proteomes" id="UP000241074">
    <property type="component" value="Chromosome"/>
</dbReference>
<sequence length="76" mass="8551">MRFRSDIQNSLELAEKACNRVLQAFFFGRLGAEEVPPFAGWSRSTCACRCVARFEKPWRLAHHVIGAQSYGCLGCV</sequence>